<dbReference type="GO" id="GO:0043565">
    <property type="term" value="F:sequence-specific DNA binding"/>
    <property type="evidence" value="ECO:0007669"/>
    <property type="project" value="TreeGrafter"/>
</dbReference>
<keyword evidence="4" id="KW-0804">Transcription</keyword>
<dbReference type="Gene3D" id="3.40.190.10">
    <property type="entry name" value="Periplasmic binding protein-like II"/>
    <property type="match status" value="1"/>
</dbReference>
<dbReference type="InterPro" id="IPR058163">
    <property type="entry name" value="LysR-type_TF_proteobact-type"/>
</dbReference>
<dbReference type="Proteomes" id="UP000095463">
    <property type="component" value="Unassembled WGS sequence"/>
</dbReference>
<gene>
    <name evidence="6" type="ORF">VW23_018865</name>
</gene>
<dbReference type="AlphaFoldDB" id="A0A1E5XQX6"/>
<evidence type="ECO:0000313" key="6">
    <source>
        <dbReference type="EMBL" id="OEO30904.1"/>
    </source>
</evidence>
<dbReference type="Pfam" id="PF00126">
    <property type="entry name" value="HTH_1"/>
    <property type="match status" value="1"/>
</dbReference>
<proteinExistence type="inferred from homology"/>
<dbReference type="Pfam" id="PF03466">
    <property type="entry name" value="LysR_substrate"/>
    <property type="match status" value="1"/>
</dbReference>
<evidence type="ECO:0000256" key="4">
    <source>
        <dbReference type="ARBA" id="ARBA00023163"/>
    </source>
</evidence>
<dbReference type="PROSITE" id="PS50931">
    <property type="entry name" value="HTH_LYSR"/>
    <property type="match status" value="1"/>
</dbReference>
<dbReference type="InterPro" id="IPR005119">
    <property type="entry name" value="LysR_subst-bd"/>
</dbReference>
<comment type="caution">
    <text evidence="6">The sequence shown here is derived from an EMBL/GenBank/DDBJ whole genome shotgun (WGS) entry which is preliminary data.</text>
</comment>
<dbReference type="InterPro" id="IPR000847">
    <property type="entry name" value="LysR_HTH_N"/>
</dbReference>
<evidence type="ECO:0000259" key="5">
    <source>
        <dbReference type="PROSITE" id="PS50931"/>
    </source>
</evidence>
<evidence type="ECO:0000256" key="3">
    <source>
        <dbReference type="ARBA" id="ARBA00023125"/>
    </source>
</evidence>
<feature type="domain" description="HTH lysR-type" evidence="5">
    <location>
        <begin position="7"/>
        <end position="64"/>
    </location>
</feature>
<dbReference type="PANTHER" id="PTHR30537">
    <property type="entry name" value="HTH-TYPE TRANSCRIPTIONAL REGULATOR"/>
    <property type="match status" value="1"/>
</dbReference>
<protein>
    <recommendedName>
        <fullName evidence="5">HTH lysR-type domain-containing protein</fullName>
    </recommendedName>
</protein>
<dbReference type="EMBL" id="LAJE02000178">
    <property type="protein sequence ID" value="OEO30904.1"/>
    <property type="molecule type" value="Genomic_DNA"/>
</dbReference>
<dbReference type="InterPro" id="IPR036390">
    <property type="entry name" value="WH_DNA-bd_sf"/>
</dbReference>
<dbReference type="OrthoDB" id="9796526at2"/>
<reference evidence="6 7" key="1">
    <citation type="journal article" date="2015" name="Genome Announc.">
        <title>Genome Assemblies of Three Soil-Associated Devosia species: D. insulae, D. limi, and D. soli.</title>
        <authorList>
            <person name="Hassan Y.I."/>
            <person name="Lepp D."/>
            <person name="Zhou T."/>
        </authorList>
    </citation>
    <scope>NUCLEOTIDE SEQUENCE [LARGE SCALE GENOMIC DNA]</scope>
    <source>
        <strain evidence="6 7">DS-56</strain>
    </source>
</reference>
<organism evidence="6 7">
    <name type="scientific">Devosia insulae DS-56</name>
    <dbReference type="NCBI Taxonomy" id="1116389"/>
    <lineage>
        <taxon>Bacteria</taxon>
        <taxon>Pseudomonadati</taxon>
        <taxon>Pseudomonadota</taxon>
        <taxon>Alphaproteobacteria</taxon>
        <taxon>Hyphomicrobiales</taxon>
        <taxon>Devosiaceae</taxon>
        <taxon>Devosia</taxon>
    </lineage>
</organism>
<evidence type="ECO:0000313" key="7">
    <source>
        <dbReference type="Proteomes" id="UP000095463"/>
    </source>
</evidence>
<dbReference type="InterPro" id="IPR036388">
    <property type="entry name" value="WH-like_DNA-bd_sf"/>
</dbReference>
<accession>A0A1E5XQX6</accession>
<keyword evidence="3" id="KW-0238">DNA-binding</keyword>
<sequence length="295" mass="32204">MSVGDTISWDDLRLFLDVARLGGLSAATSTTGLSAATLGRRVTALEQQIGEPLFIRRQTGYQLTPAGEELLARAEDVEAAMRALTRWRDGSVGEQIVRISAGTWTSAFLAQHIGELWHVDDNIRIEFATAYQKLDIGRRAADIGVRSERPLDPNLAGRQIGRVAHALYSGLNLINGIAAGLFVGVTGEAANVASARWLMAHHGDRISVRGNDVQSVRELVAAGAGLGVFPCFAGDSDARLVRVAMPITELETEQWLVTHHEDRHRPEVRLVADRIAALMREHGPLFRGERRRPPS</sequence>
<dbReference type="PANTHER" id="PTHR30537:SF3">
    <property type="entry name" value="TRANSCRIPTIONAL REGULATORY PROTEIN"/>
    <property type="match status" value="1"/>
</dbReference>
<comment type="similarity">
    <text evidence="1">Belongs to the LysR transcriptional regulatory family.</text>
</comment>
<dbReference type="GO" id="GO:0003700">
    <property type="term" value="F:DNA-binding transcription factor activity"/>
    <property type="evidence" value="ECO:0007669"/>
    <property type="project" value="InterPro"/>
</dbReference>
<keyword evidence="2" id="KW-0805">Transcription regulation</keyword>
<evidence type="ECO:0000256" key="1">
    <source>
        <dbReference type="ARBA" id="ARBA00009437"/>
    </source>
</evidence>
<dbReference type="RefSeq" id="WP_069909890.1">
    <property type="nucleotide sequence ID" value="NZ_LAJE02000178.1"/>
</dbReference>
<evidence type="ECO:0000256" key="2">
    <source>
        <dbReference type="ARBA" id="ARBA00023015"/>
    </source>
</evidence>
<name>A0A1E5XQX6_9HYPH</name>
<dbReference type="Gene3D" id="1.10.10.10">
    <property type="entry name" value="Winged helix-like DNA-binding domain superfamily/Winged helix DNA-binding domain"/>
    <property type="match status" value="1"/>
</dbReference>
<dbReference type="GO" id="GO:0006351">
    <property type="term" value="P:DNA-templated transcription"/>
    <property type="evidence" value="ECO:0007669"/>
    <property type="project" value="TreeGrafter"/>
</dbReference>
<dbReference type="SUPFAM" id="SSF53850">
    <property type="entry name" value="Periplasmic binding protein-like II"/>
    <property type="match status" value="1"/>
</dbReference>
<dbReference type="SUPFAM" id="SSF46785">
    <property type="entry name" value="Winged helix' DNA-binding domain"/>
    <property type="match status" value="1"/>
</dbReference>
<keyword evidence="7" id="KW-1185">Reference proteome</keyword>